<evidence type="ECO:0008006" key="5">
    <source>
        <dbReference type="Google" id="ProtNLM"/>
    </source>
</evidence>
<organism evidence="2 3">
    <name type="scientific">Paenibacillus campinasensis</name>
    <dbReference type="NCBI Taxonomy" id="66347"/>
    <lineage>
        <taxon>Bacteria</taxon>
        <taxon>Bacillati</taxon>
        <taxon>Bacillota</taxon>
        <taxon>Bacilli</taxon>
        <taxon>Bacillales</taxon>
        <taxon>Paenibacillaceae</taxon>
        <taxon>Paenibacillus</taxon>
    </lineage>
</organism>
<protein>
    <recommendedName>
        <fullName evidence="5">Heparinase</fullName>
    </recommendedName>
</protein>
<evidence type="ECO:0000313" key="1">
    <source>
        <dbReference type="EMBL" id="MUG65093.1"/>
    </source>
</evidence>
<evidence type="ECO:0000313" key="2">
    <source>
        <dbReference type="EMBL" id="PAD78511.1"/>
    </source>
</evidence>
<dbReference type="EMBL" id="NPBY01000021">
    <property type="protein sequence ID" value="PAD78511.1"/>
    <property type="molecule type" value="Genomic_DNA"/>
</dbReference>
<proteinExistence type="predicted"/>
<evidence type="ECO:0000313" key="3">
    <source>
        <dbReference type="Proteomes" id="UP000215596"/>
    </source>
</evidence>
<dbReference type="PANTHER" id="PTHR38045:SF1">
    <property type="entry name" value="HEPARINASE II_III-LIKE PROTEIN"/>
    <property type="match status" value="1"/>
</dbReference>
<evidence type="ECO:0000313" key="4">
    <source>
        <dbReference type="Proteomes" id="UP000435177"/>
    </source>
</evidence>
<dbReference type="PANTHER" id="PTHR38045">
    <property type="entry name" value="CHROMOSOME 1, WHOLE GENOME SHOTGUN SEQUENCE"/>
    <property type="match status" value="1"/>
</dbReference>
<dbReference type="Gene3D" id="1.50.10.100">
    <property type="entry name" value="Chondroitin AC/alginate lyase"/>
    <property type="match status" value="1"/>
</dbReference>
<name>A0A268EZH0_9BACL</name>
<dbReference type="Proteomes" id="UP000435177">
    <property type="component" value="Unassembled WGS sequence"/>
</dbReference>
<dbReference type="Proteomes" id="UP000215596">
    <property type="component" value="Unassembled WGS sequence"/>
</dbReference>
<dbReference type="SUPFAM" id="SSF48230">
    <property type="entry name" value="Chondroitin AC/alginate lyase"/>
    <property type="match status" value="1"/>
</dbReference>
<sequence length="609" mass="69657">MNRIGQRQLSDVVERMVPPGLHFYYPDGDGPAFWQRVRESKAYAADVAEIKAEGKRLLGQAVPELTYALFSLYAKQGSRLEYERVYFERRRRLNTFALLGLLEPEREDYVEELLNAVWAICSELTWCLPAHVGERRPVADTIDLFSAETGFTLAELTLLLGDRLPKMLKAHILELVHRRLLLPFLEKGPYEWEEAEHNWAAVCAGSIGAASLLLLQEEREQDLLVRILEKTERSMACYLKGFGEDGGCLEGLGYWNYGFGYFVYYADLLFKRTQGELDWFSLEKVEAIAGFQQKCFLGGNAVVNFSDSFPHEQVQLGLSRYLAGRYDSVQSPPSALRADYRKDHCSRWATALRNLLWREQASNVPDWPPGDYMLEDAGWLISRTVSSAGIFGFAAKGGHNDEPHNHLDLGQFMLAGDGEFYLSDLGCGEYTKDYFGAGRYLYDCNGAQGHSVPIVNGCLQAAGRQRKASVVEQAISGQEARLTIELAAAYECPSLQSLRRTWRWHKHELPCLELKDVFVLTDRPDALLERFVTLIRPEQAEDDEGQLLLDRGTLALKLAYDRELLRLEVTERIWRNHDGEDEVWYTLDFHVLRPERHVELDFIFQFVRR</sequence>
<reference evidence="1 4" key="2">
    <citation type="submission" date="2019-11" db="EMBL/GenBank/DDBJ databases">
        <title>Draft genome sequences of five Paenibacillus species of dairy origin.</title>
        <authorList>
            <person name="Olajide A.M."/>
            <person name="Chen S."/>
            <person name="Lapointe G."/>
        </authorList>
    </citation>
    <scope>NUCLEOTIDE SEQUENCE [LARGE SCALE GENOMIC DNA]</scope>
    <source>
        <strain evidence="1 4">3CS1</strain>
    </source>
</reference>
<dbReference type="OrthoDB" id="9793856at2"/>
<gene>
    <name evidence="2" type="ORF">CHH67_06310</name>
    <name evidence="1" type="ORF">GNP94_03615</name>
</gene>
<comment type="caution">
    <text evidence="2">The sequence shown here is derived from an EMBL/GenBank/DDBJ whole genome shotgun (WGS) entry which is preliminary data.</text>
</comment>
<reference evidence="2 3" key="1">
    <citation type="submission" date="2017-07" db="EMBL/GenBank/DDBJ databases">
        <title>Isolation and whole genome analysis of endospore-forming bacteria from heroin.</title>
        <authorList>
            <person name="Kalinowski J."/>
            <person name="Ahrens B."/>
            <person name="Al-Dilaimi A."/>
            <person name="Winkler A."/>
            <person name="Wibberg D."/>
            <person name="Schleenbecker U."/>
            <person name="Ruckert C."/>
            <person name="Wolfel R."/>
            <person name="Grass G."/>
        </authorList>
    </citation>
    <scope>NUCLEOTIDE SEQUENCE [LARGE SCALE GENOMIC DNA]</scope>
    <source>
        <strain evidence="2 3">7537-G1</strain>
    </source>
</reference>
<dbReference type="AlphaFoldDB" id="A0A268EZH0"/>
<accession>A0A268EZH0</accession>
<dbReference type="EMBL" id="WOAA01000002">
    <property type="protein sequence ID" value="MUG65093.1"/>
    <property type="molecule type" value="Genomic_DNA"/>
</dbReference>
<dbReference type="Gene3D" id="2.70.98.70">
    <property type="match status" value="1"/>
</dbReference>
<keyword evidence="4" id="KW-1185">Reference proteome</keyword>
<dbReference type="InterPro" id="IPR008929">
    <property type="entry name" value="Chondroitin_lyas"/>
</dbReference>
<dbReference type="RefSeq" id="WP_095264401.1">
    <property type="nucleotide sequence ID" value="NZ_NPBY01000021.1"/>
</dbReference>